<comment type="caution">
    <text evidence="1">The sequence shown here is derived from an EMBL/GenBank/DDBJ whole genome shotgun (WGS) entry which is preliminary data.</text>
</comment>
<protein>
    <submittedName>
        <fullName evidence="1">Uncharacterized protein</fullName>
    </submittedName>
</protein>
<keyword evidence="2" id="KW-1185">Reference proteome</keyword>
<proteinExistence type="predicted"/>
<dbReference type="GeneID" id="39876433"/>
<dbReference type="EMBL" id="BDSA01000006">
    <property type="protein sequence ID" value="GBE62663.1"/>
    <property type="molecule type" value="Genomic_DNA"/>
</dbReference>
<dbReference type="Proteomes" id="UP000236319">
    <property type="component" value="Unassembled WGS sequence"/>
</dbReference>
<reference evidence="1 2" key="1">
    <citation type="journal article" date="2017" name="BMC Genomics">
        <title>Whole-genome assembly of Babesia ovata and comparative genomics between closely related pathogens.</title>
        <authorList>
            <person name="Yamagishi J."/>
            <person name="Asada M."/>
            <person name="Hakimi H."/>
            <person name="Tanaka T.Q."/>
            <person name="Sugimoto C."/>
            <person name="Kawazu S."/>
        </authorList>
    </citation>
    <scope>NUCLEOTIDE SEQUENCE [LARGE SCALE GENOMIC DNA]</scope>
    <source>
        <strain evidence="1 2">Miyake</strain>
    </source>
</reference>
<sequence>MAYNSLTEAPRNLKEAIDWLMALKGTDAENNMKAFGDAVYKFLADKPVGKMEVPALEKVKVITKQFLEHRNIKGQWFTKRFLKMYGAPMVKEPEKLAKVLEYVRESDHKNVVQTHKAKPETIAKKLGKVVAGCDVFLEHIKNPDSYNSAYSSEATWDASCTEDPEACAVVFVGIAPMLYTGLYYLQHACIRAKLGGPGSFDEKRYESALEAAGYDAAERHDNISASDLLWSLDYANKQALATIYDLSGFWAFY</sequence>
<dbReference type="AlphaFoldDB" id="A0A2H6KI50"/>
<dbReference type="RefSeq" id="XP_028868906.1">
    <property type="nucleotide sequence ID" value="XM_029013073.1"/>
</dbReference>
<name>A0A2H6KI50_9APIC</name>
<evidence type="ECO:0000313" key="1">
    <source>
        <dbReference type="EMBL" id="GBE62663.1"/>
    </source>
</evidence>
<dbReference type="VEuPathDB" id="PiroplasmaDB:BOVATA_041560"/>
<organism evidence="1 2">
    <name type="scientific">Babesia ovata</name>
    <dbReference type="NCBI Taxonomy" id="189622"/>
    <lineage>
        <taxon>Eukaryota</taxon>
        <taxon>Sar</taxon>
        <taxon>Alveolata</taxon>
        <taxon>Apicomplexa</taxon>
        <taxon>Aconoidasida</taxon>
        <taxon>Piroplasmida</taxon>
        <taxon>Babesiidae</taxon>
        <taxon>Babesia</taxon>
    </lineage>
</organism>
<accession>A0A2H6KI50</accession>
<gene>
    <name evidence="1" type="ORF">BOVATA_041560</name>
</gene>
<evidence type="ECO:0000313" key="2">
    <source>
        <dbReference type="Proteomes" id="UP000236319"/>
    </source>
</evidence>